<dbReference type="Pfam" id="PF00646">
    <property type="entry name" value="F-box"/>
    <property type="match status" value="2"/>
</dbReference>
<dbReference type="Gene3D" id="3.80.10.10">
    <property type="entry name" value="Ribonuclease Inhibitor"/>
    <property type="match status" value="2"/>
</dbReference>
<dbReference type="RefSeq" id="XP_010926586.2">
    <property type="nucleotide sequence ID" value="XM_010928284.3"/>
</dbReference>
<dbReference type="GeneID" id="105048823"/>
<reference evidence="4" key="1">
    <citation type="submission" date="2025-08" db="UniProtKB">
        <authorList>
            <consortium name="RefSeq"/>
        </authorList>
    </citation>
    <scope>IDENTIFICATION</scope>
</reference>
<feature type="compositionally biased region" description="Basic and acidic residues" evidence="1">
    <location>
        <begin position="460"/>
        <end position="472"/>
    </location>
</feature>
<dbReference type="AlphaFoldDB" id="A0A6I9RI06"/>
<dbReference type="SMART" id="SM00256">
    <property type="entry name" value="FBOX"/>
    <property type="match status" value="2"/>
</dbReference>
<dbReference type="Gene3D" id="1.20.1280.50">
    <property type="match status" value="2"/>
</dbReference>
<dbReference type="Proteomes" id="UP000504607">
    <property type="component" value="Chromosome 1"/>
</dbReference>
<dbReference type="InterPro" id="IPR006566">
    <property type="entry name" value="FBD"/>
</dbReference>
<keyword evidence="3" id="KW-1185">Reference proteome</keyword>
<dbReference type="OrthoDB" id="668648at2759"/>
<organism evidence="3 4">
    <name type="scientific">Elaeis guineensis var. tenera</name>
    <name type="common">Oil palm</name>
    <dbReference type="NCBI Taxonomy" id="51953"/>
    <lineage>
        <taxon>Eukaryota</taxon>
        <taxon>Viridiplantae</taxon>
        <taxon>Streptophyta</taxon>
        <taxon>Embryophyta</taxon>
        <taxon>Tracheophyta</taxon>
        <taxon>Spermatophyta</taxon>
        <taxon>Magnoliopsida</taxon>
        <taxon>Liliopsida</taxon>
        <taxon>Arecaceae</taxon>
        <taxon>Arecoideae</taxon>
        <taxon>Cocoseae</taxon>
        <taxon>Elaeidinae</taxon>
        <taxon>Elaeis</taxon>
    </lineage>
</organism>
<dbReference type="SUPFAM" id="SSF81383">
    <property type="entry name" value="F-box domain"/>
    <property type="match status" value="2"/>
</dbReference>
<protein>
    <submittedName>
        <fullName evidence="4">Uncharacterized protein LOC105048823</fullName>
    </submittedName>
</protein>
<dbReference type="SUPFAM" id="SSF52058">
    <property type="entry name" value="L domain-like"/>
    <property type="match status" value="1"/>
</dbReference>
<accession>A0A6I9RI06</accession>
<dbReference type="Pfam" id="PF08387">
    <property type="entry name" value="FBD"/>
    <property type="match status" value="2"/>
</dbReference>
<evidence type="ECO:0000313" key="3">
    <source>
        <dbReference type="Proteomes" id="UP000504607"/>
    </source>
</evidence>
<feature type="domain" description="F-box" evidence="2">
    <location>
        <begin position="498"/>
        <end position="537"/>
    </location>
</feature>
<dbReference type="InterPro" id="IPR036047">
    <property type="entry name" value="F-box-like_dom_sf"/>
</dbReference>
<feature type="region of interest" description="Disordered" evidence="1">
    <location>
        <begin position="460"/>
        <end position="480"/>
    </location>
</feature>
<dbReference type="InterPro" id="IPR001810">
    <property type="entry name" value="F-box_dom"/>
</dbReference>
<dbReference type="InterPro" id="IPR055411">
    <property type="entry name" value="LRR_FXL15/At3g58940/PEG3-like"/>
</dbReference>
<dbReference type="InterPro" id="IPR055302">
    <property type="entry name" value="F-box_dom-containing"/>
</dbReference>
<dbReference type="InterPro" id="IPR032675">
    <property type="entry name" value="LRR_dom_sf"/>
</dbReference>
<dbReference type="InterPro" id="IPR053781">
    <property type="entry name" value="F-box_AtFBL13-like"/>
</dbReference>
<dbReference type="CDD" id="cd22160">
    <property type="entry name" value="F-box_AtFBL13-like"/>
    <property type="match status" value="2"/>
</dbReference>
<dbReference type="KEGG" id="egu:105048823"/>
<evidence type="ECO:0000256" key="1">
    <source>
        <dbReference type="SAM" id="MobiDB-lite"/>
    </source>
</evidence>
<gene>
    <name evidence="4" type="primary">LOC105048823</name>
</gene>
<evidence type="ECO:0000259" key="2">
    <source>
        <dbReference type="SMART" id="SM00256"/>
    </source>
</evidence>
<dbReference type="SUPFAM" id="SSF52047">
    <property type="entry name" value="RNI-like"/>
    <property type="match status" value="1"/>
</dbReference>
<evidence type="ECO:0000313" key="4">
    <source>
        <dbReference type="RefSeq" id="XP_010926586.2"/>
    </source>
</evidence>
<dbReference type="PANTHER" id="PTHR32141">
    <property type="match status" value="1"/>
</dbReference>
<name>A0A6I9RI06_ELAGV</name>
<sequence>MPAKKRLRLSALESDVPSGPDLIGLLPDCILTQILSLLSLKESARTSVLSTRWRHLWTLVPLRLLDDDSLHFERSPCRSSHAPRSLTDEASWCARSITQILSSHPGPIHSCRLVRRFSDLPTVDGWIQALTQRDIHQFFVCFFGDPEPHFLPSSLLRCESLRKLNLGNCRFPRSRLPSPTFPNLRDLTLRLASLTNGDITDLLSNCRALQSLALLGCTGLSSITIRSPTLRSLTLNKANSILRLAVEEAPNLERLMVSEATMQDTAIEIVNAPKLQSLGCLCMNLSKFEFRKPRIEDAGRVFDSSTLVHSLKILGIRVDFNEEYQRSNVSRLLKCFPCLERLDVEVVDMGWTYALQDLDYWERQGSFDCIDQHLRSVTLKGFLGHAADLGFVRFLISKARVLEVMTLYCPSASRKTWAKDKRSYLCLDNRASFDARVIIASDFNLRDGFQTWDSLLDDRSKKPMAPNRREKGNTVSDSDPHFSGGGVAADGFDRFGTLPDCLLVSILSLLPIEDAVRTSVLSTRWRRLWTLAPLRLLDDSALRSEKFPNKKLLAFRAFHDEEQWRTQEGWRVRAIDGVLSAHAGPIRSCRLSRVYFHIPLLDGWIQTLSQKGVQDLAILIPMEKRFYLVHPSLIACQSLQSLELCYCRILKPTQPRPNLVNLRVLNLKRSLVTDAAINDLLSCCPALQSLALVHCAGLRRIHLRSPTLCIMMLDDYSWEVEELFVVDAPNLEHLMLGKNTTRRTHVKVLNAPKLELLGFLDMSIKMLQLGSTTCFEKSMVTLSTVVHSLKKLAIRVDFNDDLQADIVFDLLRCFPCLETLDVLIADMDDDDEPDVEYWKQQVSLDCLDHHLKSVTLKGFLGQRTDSGFVNFLIAKARVLKVMTLISVHAWKEGWVETVQQGLCLQNKASIDATVVFMKEKHEINQFQPWSSLF</sequence>
<dbReference type="FunCoup" id="A0A6I9RI06">
    <property type="interactions" value="856"/>
</dbReference>
<dbReference type="PANTHER" id="PTHR32141:SF136">
    <property type="entry name" value="OS07G0287000 PROTEIN"/>
    <property type="match status" value="1"/>
</dbReference>
<dbReference type="Pfam" id="PF24758">
    <property type="entry name" value="LRR_At5g56370"/>
    <property type="match status" value="2"/>
</dbReference>
<dbReference type="InParanoid" id="A0A6I9RI06"/>
<feature type="domain" description="F-box" evidence="2">
    <location>
        <begin position="26"/>
        <end position="66"/>
    </location>
</feature>
<proteinExistence type="predicted"/>